<dbReference type="SUPFAM" id="SSF81606">
    <property type="entry name" value="PP2C-like"/>
    <property type="match status" value="1"/>
</dbReference>
<accession>A0A8J5X8Y2</accession>
<dbReference type="Gene3D" id="3.60.40.10">
    <property type="entry name" value="PPM-type phosphatase domain"/>
    <property type="match status" value="1"/>
</dbReference>
<feature type="region of interest" description="Disordered" evidence="5">
    <location>
        <begin position="336"/>
        <end position="405"/>
    </location>
</feature>
<feature type="compositionally biased region" description="Low complexity" evidence="5">
    <location>
        <begin position="424"/>
        <end position="434"/>
    </location>
</feature>
<dbReference type="CDD" id="cd00143">
    <property type="entry name" value="PP2Cc"/>
    <property type="match status" value="1"/>
</dbReference>
<dbReference type="OrthoDB" id="416093at2759"/>
<feature type="compositionally biased region" description="Low complexity" evidence="5">
    <location>
        <begin position="345"/>
        <end position="356"/>
    </location>
</feature>
<keyword evidence="1" id="KW-0479">Metal-binding</keyword>
<feature type="compositionally biased region" description="Low complexity" evidence="5">
    <location>
        <begin position="514"/>
        <end position="525"/>
    </location>
</feature>
<evidence type="ECO:0000256" key="3">
    <source>
        <dbReference type="ARBA" id="ARBA00022912"/>
    </source>
</evidence>
<dbReference type="InterPro" id="IPR015655">
    <property type="entry name" value="PP2C"/>
</dbReference>
<name>A0A8J5X8Y2_DIALT</name>
<dbReference type="Pfam" id="PF00481">
    <property type="entry name" value="PP2C"/>
    <property type="match status" value="1"/>
</dbReference>
<evidence type="ECO:0000256" key="1">
    <source>
        <dbReference type="ARBA" id="ARBA00022723"/>
    </source>
</evidence>
<dbReference type="InterPro" id="IPR036457">
    <property type="entry name" value="PPM-type-like_dom_sf"/>
</dbReference>
<keyword evidence="3 4" id="KW-0904">Protein phosphatase</keyword>
<dbReference type="GO" id="GO:0004722">
    <property type="term" value="F:protein serine/threonine phosphatase activity"/>
    <property type="evidence" value="ECO:0007669"/>
    <property type="project" value="InterPro"/>
</dbReference>
<protein>
    <recommendedName>
        <fullName evidence="6">PPM-type phosphatase domain-containing protein</fullName>
    </recommendedName>
</protein>
<evidence type="ECO:0000256" key="4">
    <source>
        <dbReference type="RuleBase" id="RU003465"/>
    </source>
</evidence>
<evidence type="ECO:0000313" key="8">
    <source>
        <dbReference type="Proteomes" id="UP000751190"/>
    </source>
</evidence>
<dbReference type="SMART" id="SM00332">
    <property type="entry name" value="PP2Cc"/>
    <property type="match status" value="1"/>
</dbReference>
<keyword evidence="2 4" id="KW-0378">Hydrolase</keyword>
<dbReference type="SMART" id="SM00331">
    <property type="entry name" value="PP2C_SIG"/>
    <property type="match status" value="1"/>
</dbReference>
<evidence type="ECO:0000259" key="6">
    <source>
        <dbReference type="PROSITE" id="PS51746"/>
    </source>
</evidence>
<feature type="region of interest" description="Disordered" evidence="5">
    <location>
        <begin position="230"/>
        <end position="285"/>
    </location>
</feature>
<proteinExistence type="inferred from homology"/>
<dbReference type="InterPro" id="IPR001932">
    <property type="entry name" value="PPM-type_phosphatase-like_dom"/>
</dbReference>
<feature type="region of interest" description="Disordered" evidence="5">
    <location>
        <begin position="499"/>
        <end position="525"/>
    </location>
</feature>
<dbReference type="AlphaFoldDB" id="A0A8J5X8Y2"/>
<feature type="region of interest" description="Disordered" evidence="5">
    <location>
        <begin position="130"/>
        <end position="166"/>
    </location>
</feature>
<dbReference type="OMA" id="WSAESAC"/>
<feature type="compositionally biased region" description="Low complexity" evidence="5">
    <location>
        <begin position="143"/>
        <end position="166"/>
    </location>
</feature>
<dbReference type="PANTHER" id="PTHR47992">
    <property type="entry name" value="PROTEIN PHOSPHATASE"/>
    <property type="match status" value="1"/>
</dbReference>
<comment type="similarity">
    <text evidence="4">Belongs to the PP2C family.</text>
</comment>
<evidence type="ECO:0000256" key="5">
    <source>
        <dbReference type="SAM" id="MobiDB-lite"/>
    </source>
</evidence>
<dbReference type="EMBL" id="JAGTXO010000046">
    <property type="protein sequence ID" value="KAG8458863.1"/>
    <property type="molecule type" value="Genomic_DNA"/>
</dbReference>
<evidence type="ECO:0000256" key="2">
    <source>
        <dbReference type="ARBA" id="ARBA00022801"/>
    </source>
</evidence>
<dbReference type="PROSITE" id="PS01032">
    <property type="entry name" value="PPM_1"/>
    <property type="match status" value="1"/>
</dbReference>
<gene>
    <name evidence="7" type="ORF">KFE25_004197</name>
</gene>
<reference evidence="7" key="1">
    <citation type="submission" date="2021-05" db="EMBL/GenBank/DDBJ databases">
        <title>The genome of the haptophyte Pavlova lutheri (Diacronema luteri, Pavlovales) - a model for lipid biosynthesis in eukaryotic algae.</title>
        <authorList>
            <person name="Hulatt C.J."/>
            <person name="Posewitz M.C."/>
        </authorList>
    </citation>
    <scope>NUCLEOTIDE SEQUENCE</scope>
    <source>
        <strain evidence="7">NIVA-4/92</strain>
    </source>
</reference>
<dbReference type="InterPro" id="IPR000222">
    <property type="entry name" value="PP2C_BS"/>
</dbReference>
<dbReference type="Proteomes" id="UP000751190">
    <property type="component" value="Unassembled WGS sequence"/>
</dbReference>
<dbReference type="PROSITE" id="PS51746">
    <property type="entry name" value="PPM_2"/>
    <property type="match status" value="1"/>
</dbReference>
<feature type="domain" description="PPM-type phosphatase" evidence="6">
    <location>
        <begin position="566"/>
        <end position="851"/>
    </location>
</feature>
<comment type="caution">
    <text evidence="7">The sequence shown here is derived from an EMBL/GenBank/DDBJ whole genome shotgun (WGS) entry which is preliminary data.</text>
</comment>
<organism evidence="7 8">
    <name type="scientific">Diacronema lutheri</name>
    <name type="common">Unicellular marine alga</name>
    <name type="synonym">Monochrysis lutheri</name>
    <dbReference type="NCBI Taxonomy" id="2081491"/>
    <lineage>
        <taxon>Eukaryota</taxon>
        <taxon>Haptista</taxon>
        <taxon>Haptophyta</taxon>
        <taxon>Pavlovophyceae</taxon>
        <taxon>Pavlovales</taxon>
        <taxon>Pavlovaceae</taxon>
        <taxon>Diacronema</taxon>
    </lineage>
</organism>
<feature type="region of interest" description="Disordered" evidence="5">
    <location>
        <begin position="420"/>
        <end position="456"/>
    </location>
</feature>
<keyword evidence="8" id="KW-1185">Reference proteome</keyword>
<dbReference type="GO" id="GO:0046872">
    <property type="term" value="F:metal ion binding"/>
    <property type="evidence" value="ECO:0007669"/>
    <property type="project" value="UniProtKB-KW"/>
</dbReference>
<evidence type="ECO:0000313" key="7">
    <source>
        <dbReference type="EMBL" id="KAG8458863.1"/>
    </source>
</evidence>
<sequence>MGLHPQTPRGRAARASWEREEQAFVAYERWSMGVHAGDLNLALQNLAVSHAFAPPGATARSGAADLGLGRAETIAAFVAGRSSTPCGFDAFVQLWNDYVDFARHRAPRSVRVPRSRSFEIASEALAREAVSGGSRRTRRHSTAVDVPPASAVPLASPRAGAGARGTATAVAVARQVTRTRRHSDTEAAVSHSLQRADLSQMNRFAPVALDNELLLQLAAMRLGAPVRPAHDGAAPAGGRANSLEPPHTPHDRSVGRRNLTEWSHAAQPNERALPPRMVERGPTAATRDPAEIAAARVGSVGVPTVGRSARKSASGNFGAWQSRMRAAAAECGSRTQSAGSYANGTPADATLDAPAPGEGASALDRAEDALEMEGDEPTRTFRRRRLSKDVGGPGPERQPLLSIAHAPLPVAAQTIDEVDDARGEAASAAAAPLPMRRPPPPMGAPGLAGAGAGTGDKDARVGAELLSVAAARAHADRKANGGDGGDGGALLVARGTLESQASSASRSPERLITSSPSSPSRRSMSTLPVSFAREMLRADGAEAAGAERRSNGVRCFSQQVVGTFSCHGMAPVEGEAADKINQDCGCFVNPFAWPQQALFAVFDGHGPSGDVASQAAMSAVTELLADDARLQSDPRAAVIDAFEGAEEVLRRSIPREAEHSGAVAVVALLRRDVLHVAGAGDCRCVLARARADGADNFDALQLTTDHNFESAEERARVSEFGGQLSASKVPEIDGYFEPARVFRSLDNPVLGPGLAMSRSIGDLDANPVGVIATPEVREHEIDPLDRFFILASDGVWEFVSSEEAVEIVGAIFAKGWSAESACKQLIARAAVEWMKEEGDYRDDITCIVVYLSCRDEMVGEQWHEYGIIEHAAPASD</sequence>